<gene>
    <name evidence="8" type="ORF">ABUE31_07745</name>
</gene>
<keyword evidence="2 6" id="KW-0812">Transmembrane</keyword>
<name>A0ABV3QYL2_9HYPH</name>
<protein>
    <submittedName>
        <fullName evidence="8">Heme biosynthesis protein HemY</fullName>
    </submittedName>
</protein>
<evidence type="ECO:0000256" key="5">
    <source>
        <dbReference type="SAM" id="MobiDB-lite"/>
    </source>
</evidence>
<evidence type="ECO:0000259" key="7">
    <source>
        <dbReference type="Pfam" id="PF07219"/>
    </source>
</evidence>
<keyword evidence="3 6" id="KW-1133">Transmembrane helix</keyword>
<evidence type="ECO:0000256" key="6">
    <source>
        <dbReference type="SAM" id="Phobius"/>
    </source>
</evidence>
<evidence type="ECO:0000256" key="2">
    <source>
        <dbReference type="ARBA" id="ARBA00022692"/>
    </source>
</evidence>
<evidence type="ECO:0000313" key="8">
    <source>
        <dbReference type="EMBL" id="MEW9805870.1"/>
    </source>
</evidence>
<keyword evidence="9" id="KW-1185">Reference proteome</keyword>
<dbReference type="InterPro" id="IPR016982">
    <property type="entry name" value="Mms48"/>
</dbReference>
<feature type="transmembrane region" description="Helical" evidence="6">
    <location>
        <begin position="83"/>
        <end position="103"/>
    </location>
</feature>
<dbReference type="Proteomes" id="UP001556196">
    <property type="component" value="Unassembled WGS sequence"/>
</dbReference>
<dbReference type="RefSeq" id="WP_367722948.1">
    <property type="nucleotide sequence ID" value="NZ_JBFOCI010000002.1"/>
</dbReference>
<comment type="subcellular location">
    <subcellularLocation>
        <location evidence="1">Membrane</location>
    </subcellularLocation>
</comment>
<evidence type="ECO:0000256" key="3">
    <source>
        <dbReference type="ARBA" id="ARBA00022989"/>
    </source>
</evidence>
<keyword evidence="4 6" id="KW-0472">Membrane</keyword>
<dbReference type="InterPro" id="IPR011990">
    <property type="entry name" value="TPR-like_helical_dom_sf"/>
</dbReference>
<dbReference type="InterPro" id="IPR010817">
    <property type="entry name" value="HemY_N"/>
</dbReference>
<feature type="domain" description="HemY N-terminal" evidence="7">
    <location>
        <begin position="26"/>
        <end position="133"/>
    </location>
</feature>
<evidence type="ECO:0000256" key="1">
    <source>
        <dbReference type="ARBA" id="ARBA00004370"/>
    </source>
</evidence>
<proteinExistence type="predicted"/>
<feature type="compositionally biased region" description="Basic and acidic residues" evidence="5">
    <location>
        <begin position="490"/>
        <end position="504"/>
    </location>
</feature>
<comment type="caution">
    <text evidence="8">The sequence shown here is derived from an EMBL/GenBank/DDBJ whole genome shotgun (WGS) entry which is preliminary data.</text>
</comment>
<dbReference type="EMBL" id="JBFOCI010000002">
    <property type="protein sequence ID" value="MEW9805870.1"/>
    <property type="molecule type" value="Genomic_DNA"/>
</dbReference>
<dbReference type="PIRSF" id="PIRSF031802">
    <property type="entry name" value="UCP031802"/>
    <property type="match status" value="1"/>
</dbReference>
<accession>A0ABV3QYL2</accession>
<dbReference type="Gene3D" id="1.25.40.10">
    <property type="entry name" value="Tetratricopeptide repeat domain"/>
    <property type="match status" value="1"/>
</dbReference>
<dbReference type="SUPFAM" id="SSF48452">
    <property type="entry name" value="TPR-like"/>
    <property type="match status" value="1"/>
</dbReference>
<feature type="transmembrane region" description="Helical" evidence="6">
    <location>
        <begin position="37"/>
        <end position="62"/>
    </location>
</feature>
<reference evidence="8 9" key="1">
    <citation type="submission" date="2024-06" db="EMBL/GenBank/DDBJ databases">
        <authorList>
            <person name="Tuo L."/>
        </authorList>
    </citation>
    <scope>NUCLEOTIDE SEQUENCE [LARGE SCALE GENOMIC DNA]</scope>
    <source>
        <strain evidence="8 9">ZMM04-5</strain>
    </source>
</reference>
<evidence type="ECO:0000256" key="4">
    <source>
        <dbReference type="ARBA" id="ARBA00023136"/>
    </source>
</evidence>
<sequence>MIRILVFLAVVFALGLGFAWLADRPGDMVVTFGGYQYQVSLMVAAVAVTAVVAAVMIAWWLVKSIWNSPYTIARYFRVRQRDRGYQALSSGMIAAGAGDAALARKMNKQAAKLIRSETEPLIHLLDAQASLLEGDHDAAREKFERMLDDPEMRLLGLRGLYLEAERLGDRQAARHYAGRAAGIAPQLGWAIDSTLEEKTAAGDWDSALKLVDAQTATRQVDKEAASRRRAVLLTAKAEDLIDTDLAAAKAAALEANRLLPAFPPAAVIAAKALFRQNDIRKGAKILEAAWKAEPHPAVADQYIHARPGDAVLDRLARAQKLQSLRQNNVESSLAVARAALDAHEFKVAREAVEAAIRMQPREGAYLLLADIEEAETGDQGRVRQYLAMAVRAPRDPAWVADGFVSDRWAPVSPVTGRLDAFEWRAPVERLGQLIEQDAPEHPSLALPKGGETVPADDTVPAEIDAVVVEAEPVAVAGGDQAVPESDESPAPEREQEAEPARMPDDPGVDPVQEQPERRFRLF</sequence>
<dbReference type="Pfam" id="PF07219">
    <property type="entry name" value="HemY_N"/>
    <property type="match status" value="1"/>
</dbReference>
<feature type="region of interest" description="Disordered" evidence="5">
    <location>
        <begin position="470"/>
        <end position="522"/>
    </location>
</feature>
<evidence type="ECO:0000313" key="9">
    <source>
        <dbReference type="Proteomes" id="UP001556196"/>
    </source>
</evidence>
<organism evidence="8 9">
    <name type="scientific">Mesorhizobium marinum</name>
    <dbReference type="NCBI Taxonomy" id="3228790"/>
    <lineage>
        <taxon>Bacteria</taxon>
        <taxon>Pseudomonadati</taxon>
        <taxon>Pseudomonadota</taxon>
        <taxon>Alphaproteobacteria</taxon>
        <taxon>Hyphomicrobiales</taxon>
        <taxon>Phyllobacteriaceae</taxon>
        <taxon>Mesorhizobium</taxon>
    </lineage>
</organism>